<evidence type="ECO:0000313" key="5">
    <source>
        <dbReference type="Proteomes" id="UP000490922"/>
    </source>
</evidence>
<accession>A0A7J5AGI5</accession>
<reference evidence="4 5" key="1">
    <citation type="submission" date="2019-09" db="EMBL/GenBank/DDBJ databases">
        <title>Flavobacterium sp. nov., isolated from glacier ice.</title>
        <authorList>
            <person name="Liu Q."/>
        </authorList>
    </citation>
    <scope>NUCLEOTIDE SEQUENCE [LARGE SCALE GENOMIC DNA]</scope>
    <source>
        <strain evidence="4 5">NBRC 112527</strain>
    </source>
</reference>
<evidence type="ECO:0000313" key="4">
    <source>
        <dbReference type="EMBL" id="KAB1156722.1"/>
    </source>
</evidence>
<comment type="caution">
    <text evidence="4">The sequence shown here is derived from an EMBL/GenBank/DDBJ whole genome shotgun (WGS) entry which is preliminary data.</text>
</comment>
<dbReference type="EMBL" id="WAEM01000002">
    <property type="protein sequence ID" value="KAB1156722.1"/>
    <property type="molecule type" value="Genomic_DNA"/>
</dbReference>
<dbReference type="InterPro" id="IPR026444">
    <property type="entry name" value="Secre_tail"/>
</dbReference>
<protein>
    <submittedName>
        <fullName evidence="4">T9SS type A sorting domain-containing protein</fullName>
    </submittedName>
</protein>
<name>A0A7J5AGI5_9FLAO</name>
<evidence type="ECO:0000256" key="2">
    <source>
        <dbReference type="SAM" id="SignalP"/>
    </source>
</evidence>
<feature type="chain" id="PRO_5029707721" evidence="2">
    <location>
        <begin position="22"/>
        <end position="538"/>
    </location>
</feature>
<gene>
    <name evidence="4" type="ORF">F6464_05045</name>
</gene>
<dbReference type="Gene3D" id="2.80.10.50">
    <property type="match status" value="4"/>
</dbReference>
<dbReference type="AlphaFoldDB" id="A0A7J5AGI5"/>
<sequence>MYRIYLIFSLVFCITTAFSQAISLDTSFGNNGTQVAVFPKNSPTSLATSRANAIALQSDGKIVLAGTKTPIGTGTEFGLTRMNADGSLDITFGTNGVTNTDFVNPPYNLSSTYDAILAIAIQTDDKIVAVGNTSNFNLYNFLDVAMARYNKDGTLDTSFGVGGKVFTDFDGFSDSATDVKIQNDGKIVLCGKTNFTDGSTYPPEYSSQHGNFILARYNTNGTLDTTFGSNGKVVLSFGDNNNGDFGNSLLLTDDQEIIVSGISNQMVAVAKFDSKGNLDPSFGVNGTVKTDIGLSGSSLIDVTSMKFQKGGKFIVAGEKYTSFNEGKAFMMLRYNANGDLDTTFGNQGKVFTEFTYSNDTAYQILFQPDSKIILVGRAFGASLAMTRYSEDGVLDLTFATSGKYYYKNTDPNPVVTAYDAIYLPTNQILVAGSTSSNIGVSRFNLSDVLGLPKTNRKTTNIFTYPNPTKDFVNIKLNSEFISIVDYSIYDVQGKCLKKELIKPSTFISKIDVSTFKKGNYILKINTLTEIFVVKIIKE</sequence>
<evidence type="ECO:0000256" key="1">
    <source>
        <dbReference type="ARBA" id="ARBA00022729"/>
    </source>
</evidence>
<dbReference type="PANTHER" id="PTHR42754">
    <property type="entry name" value="ENDOGLUCANASE"/>
    <property type="match status" value="1"/>
</dbReference>
<feature type="domain" description="Secretion system C-terminal sorting" evidence="3">
    <location>
        <begin position="464"/>
        <end position="536"/>
    </location>
</feature>
<dbReference type="OrthoDB" id="9805017at2"/>
<dbReference type="InterPro" id="IPR013431">
    <property type="entry name" value="Delta_60_rpt"/>
</dbReference>
<dbReference type="Proteomes" id="UP000490922">
    <property type="component" value="Unassembled WGS sequence"/>
</dbReference>
<dbReference type="Pfam" id="PF18962">
    <property type="entry name" value="Por_Secre_tail"/>
    <property type="match status" value="1"/>
</dbReference>
<dbReference type="SUPFAM" id="SSF101908">
    <property type="entry name" value="Putative isomerase YbhE"/>
    <property type="match status" value="1"/>
</dbReference>
<evidence type="ECO:0000259" key="3">
    <source>
        <dbReference type="Pfam" id="PF18962"/>
    </source>
</evidence>
<dbReference type="NCBIfam" id="TIGR02608">
    <property type="entry name" value="delta_60_rpt"/>
    <property type="match status" value="6"/>
</dbReference>
<proteinExistence type="predicted"/>
<organism evidence="4 5">
    <name type="scientific">Flavobacterium luteum</name>
    <dbReference type="NCBI Taxonomy" id="2026654"/>
    <lineage>
        <taxon>Bacteria</taxon>
        <taxon>Pseudomonadati</taxon>
        <taxon>Bacteroidota</taxon>
        <taxon>Flavobacteriia</taxon>
        <taxon>Flavobacteriales</taxon>
        <taxon>Flavobacteriaceae</taxon>
        <taxon>Flavobacterium</taxon>
    </lineage>
</organism>
<keyword evidence="5" id="KW-1185">Reference proteome</keyword>
<dbReference type="PANTHER" id="PTHR42754:SF1">
    <property type="entry name" value="LIPOPROTEIN"/>
    <property type="match status" value="1"/>
</dbReference>
<dbReference type="NCBIfam" id="TIGR04183">
    <property type="entry name" value="Por_Secre_tail"/>
    <property type="match status" value="1"/>
</dbReference>
<dbReference type="RefSeq" id="WP_151106716.1">
    <property type="nucleotide sequence ID" value="NZ_WAEM01000002.1"/>
</dbReference>
<feature type="signal peptide" evidence="2">
    <location>
        <begin position="1"/>
        <end position="21"/>
    </location>
</feature>
<dbReference type="Pfam" id="PF17164">
    <property type="entry name" value="DUF5122"/>
    <property type="match status" value="5"/>
</dbReference>
<keyword evidence="1 2" id="KW-0732">Signal</keyword>